<name>A0ACC0I5C7_9ERIC</name>
<evidence type="ECO:0000313" key="2">
    <source>
        <dbReference type="Proteomes" id="UP001060215"/>
    </source>
</evidence>
<reference evidence="1 2" key="1">
    <citation type="journal article" date="2022" name="Plant J.">
        <title>Chromosome-level genome of Camellia lanceoleosa provides a valuable resource for understanding genome evolution and self-incompatibility.</title>
        <authorList>
            <person name="Gong W."/>
            <person name="Xiao S."/>
            <person name="Wang L."/>
            <person name="Liao Z."/>
            <person name="Chang Y."/>
            <person name="Mo W."/>
            <person name="Hu G."/>
            <person name="Li W."/>
            <person name="Zhao G."/>
            <person name="Zhu H."/>
            <person name="Hu X."/>
            <person name="Ji K."/>
            <person name="Xiang X."/>
            <person name="Song Q."/>
            <person name="Yuan D."/>
            <person name="Jin S."/>
            <person name="Zhang L."/>
        </authorList>
    </citation>
    <scope>NUCLEOTIDE SEQUENCE [LARGE SCALE GENOMIC DNA]</scope>
    <source>
        <strain evidence="1">SQ_2022a</strain>
    </source>
</reference>
<comment type="caution">
    <text evidence="1">The sequence shown here is derived from an EMBL/GenBank/DDBJ whole genome shotgun (WGS) entry which is preliminary data.</text>
</comment>
<keyword evidence="2" id="KW-1185">Reference proteome</keyword>
<gene>
    <name evidence="1" type="ORF">LOK49_LG03G03397</name>
</gene>
<protein>
    <submittedName>
        <fullName evidence="1">Leucine-rich repeat receptor-like protein kinase</fullName>
    </submittedName>
</protein>
<dbReference type="EMBL" id="CM045763">
    <property type="protein sequence ID" value="KAI8020746.1"/>
    <property type="molecule type" value="Genomic_DNA"/>
</dbReference>
<accession>A0ACC0I5C7</accession>
<proteinExistence type="predicted"/>
<sequence length="876" mass="96226">MWKNTPLNWVGSDPCGNSWEGIRCTNSRVTSITLAGVGLIGQLSGDIQGLSELQTLDLSYNNGLTGSLPQSIGNLTKLSNLILISCGFSGPIPETIGSLQQLSILSLSSNSFSGPIPPSMGNLFNLYWLDLTGNKLSGTIPVSNGSTPGLDKLVKAKHFHCGSNQLSGEIPSQLFNSNMSLIHVVFNNNELSGKIPSTLGLLQTLEILFLSNNQLTGPLPNLTGLNSLYYVDLSNNTFDKSDFSPWVETLQYLETLVMENTGLQGQIPVAFFSRLLLMRVVLRNNRLNGTLDISSSYNNQLQLIDLQNNSINDFVPGTQFKSKLILAGNPVCKGKQVTETYCTIQQSNSLYSTQPNNCVPVTCKSDQICSPNCRCAFPYMGSLILAAPAFDLENSSIYMSLENYLMSSFHSHQLPVDSVSLSRNSYNSPVLSLKMFPYGVDRFNQTGISGIGFVLCNLTFSSEKTFGPLVFIADQYAYFAEGSTGTNKSLSRVIIGAAVGCSLLVILSLLAGIYAFYQKRRAAVSDKQNNPFASWDSNKSNGGVPQLKGARCFSFEELKKYTNTFSDANCIGSGGYGKVYRGTLPTKQLVAIKRAQRGSLQGGLEFKSELELLSRVHHKNIVSLMGFCFEQGEQMLVYEYIANGTLKESLSGKSGIRLDWMRRLRIALGAASGLQYLHELANPPIIHRDIKSNNILLDEYLNAKVSDFGLSKSLLYSENCHITTQVKGTMGYLDPEYFMTQQLTEKSDVYAFGVLMIELITAKQPIEKGKYIVREVRQKMDRAKDLYDLHEILDPNILGTALKGLEKFVDLAMRCVEEGAGRPTMGEVVKEIKDIMQIAGWNPNVDSVSTSVGFEGTSNDPYSEESLISYNRALAR</sequence>
<dbReference type="Proteomes" id="UP001060215">
    <property type="component" value="Chromosome 6"/>
</dbReference>
<organism evidence="1 2">
    <name type="scientific">Camellia lanceoleosa</name>
    <dbReference type="NCBI Taxonomy" id="1840588"/>
    <lineage>
        <taxon>Eukaryota</taxon>
        <taxon>Viridiplantae</taxon>
        <taxon>Streptophyta</taxon>
        <taxon>Embryophyta</taxon>
        <taxon>Tracheophyta</taxon>
        <taxon>Spermatophyta</taxon>
        <taxon>Magnoliopsida</taxon>
        <taxon>eudicotyledons</taxon>
        <taxon>Gunneridae</taxon>
        <taxon>Pentapetalae</taxon>
        <taxon>asterids</taxon>
        <taxon>Ericales</taxon>
        <taxon>Theaceae</taxon>
        <taxon>Camellia</taxon>
    </lineage>
</organism>
<evidence type="ECO:0000313" key="1">
    <source>
        <dbReference type="EMBL" id="KAI8020746.1"/>
    </source>
</evidence>